<dbReference type="Proteomes" id="UP000239485">
    <property type="component" value="Unassembled WGS sequence"/>
</dbReference>
<dbReference type="InterPro" id="IPR052017">
    <property type="entry name" value="TSUP"/>
</dbReference>
<dbReference type="RefSeq" id="WP_104434867.1">
    <property type="nucleotide sequence ID" value="NZ_PTJD01000015.1"/>
</dbReference>
<dbReference type="PANTHER" id="PTHR30269">
    <property type="entry name" value="TRANSMEMBRANE PROTEIN YFCA"/>
    <property type="match status" value="1"/>
</dbReference>
<evidence type="ECO:0000256" key="1">
    <source>
        <dbReference type="ARBA" id="ARBA00004651"/>
    </source>
</evidence>
<feature type="transmembrane region" description="Helical" evidence="8">
    <location>
        <begin position="40"/>
        <end position="62"/>
    </location>
</feature>
<dbReference type="PANTHER" id="PTHR30269:SF0">
    <property type="entry name" value="MEMBRANE TRANSPORTER PROTEIN YFCA-RELATED"/>
    <property type="match status" value="1"/>
</dbReference>
<evidence type="ECO:0000256" key="2">
    <source>
        <dbReference type="ARBA" id="ARBA00009142"/>
    </source>
</evidence>
<organism evidence="9 10">
    <name type="scientific">Kineococcus xinjiangensis</name>
    <dbReference type="NCBI Taxonomy" id="512762"/>
    <lineage>
        <taxon>Bacteria</taxon>
        <taxon>Bacillati</taxon>
        <taxon>Actinomycetota</taxon>
        <taxon>Actinomycetes</taxon>
        <taxon>Kineosporiales</taxon>
        <taxon>Kineosporiaceae</taxon>
        <taxon>Kineococcus</taxon>
    </lineage>
</organism>
<feature type="transmembrane region" description="Helical" evidence="8">
    <location>
        <begin position="211"/>
        <end position="232"/>
    </location>
</feature>
<evidence type="ECO:0000256" key="3">
    <source>
        <dbReference type="ARBA" id="ARBA00022448"/>
    </source>
</evidence>
<feature type="transmembrane region" description="Helical" evidence="8">
    <location>
        <begin position="99"/>
        <end position="117"/>
    </location>
</feature>
<name>A0A2S6IDL4_9ACTN</name>
<keyword evidence="4 8" id="KW-1003">Cell membrane</keyword>
<evidence type="ECO:0000256" key="4">
    <source>
        <dbReference type="ARBA" id="ARBA00022475"/>
    </source>
</evidence>
<keyword evidence="6 8" id="KW-1133">Transmembrane helix</keyword>
<comment type="caution">
    <text evidence="9">The sequence shown here is derived from an EMBL/GenBank/DDBJ whole genome shotgun (WGS) entry which is preliminary data.</text>
</comment>
<protein>
    <recommendedName>
        <fullName evidence="8">Probable membrane transporter protein</fullName>
    </recommendedName>
</protein>
<reference evidence="9 10" key="1">
    <citation type="submission" date="2018-02" db="EMBL/GenBank/DDBJ databases">
        <title>Genomic Encyclopedia of Archaeal and Bacterial Type Strains, Phase II (KMG-II): from individual species to whole genera.</title>
        <authorList>
            <person name="Goeker M."/>
        </authorList>
    </citation>
    <scope>NUCLEOTIDE SEQUENCE [LARGE SCALE GENOMIC DNA]</scope>
    <source>
        <strain evidence="9 10">DSM 22857</strain>
    </source>
</reference>
<sequence length="259" mass="26703">MHWGEALAILAAGVWAGAINTVVGSGTLVTFPVLVAFGYPPVTATMSNAIGLVFGGFSGAWGYRRELRGQGRRLLRLLPASLLGAVTGASLLLHLPERAFEAIVPVLLVLALLLVVLQTRLQRVVSARRAARGRTGDPTGWGAVGLLLAVYGAGVYGGYFTAAQGILLMGIMGPLLADGLQRLNALKNVLALAVNVVAALIYVVVAPERIAWAAVGLVAAGSLVGGQLGASVGRRLPPAVLRAVIVVMGCVALWTFLAD</sequence>
<feature type="transmembrane region" description="Helical" evidence="8">
    <location>
        <begin position="74"/>
        <end position="93"/>
    </location>
</feature>
<evidence type="ECO:0000256" key="8">
    <source>
        <dbReference type="RuleBase" id="RU363041"/>
    </source>
</evidence>
<feature type="transmembrane region" description="Helical" evidence="8">
    <location>
        <begin position="189"/>
        <end position="205"/>
    </location>
</feature>
<evidence type="ECO:0000313" key="10">
    <source>
        <dbReference type="Proteomes" id="UP000239485"/>
    </source>
</evidence>
<keyword evidence="7 8" id="KW-0472">Membrane</keyword>
<feature type="transmembrane region" description="Helical" evidence="8">
    <location>
        <begin position="160"/>
        <end position="177"/>
    </location>
</feature>
<comment type="subcellular location">
    <subcellularLocation>
        <location evidence="1 8">Cell membrane</location>
        <topology evidence="1 8">Multi-pass membrane protein</topology>
    </subcellularLocation>
</comment>
<dbReference type="InterPro" id="IPR002781">
    <property type="entry name" value="TM_pro_TauE-like"/>
</dbReference>
<gene>
    <name evidence="9" type="ORF">CLV92_11535</name>
</gene>
<dbReference type="Pfam" id="PF01925">
    <property type="entry name" value="TauE"/>
    <property type="match status" value="1"/>
</dbReference>
<evidence type="ECO:0000256" key="6">
    <source>
        <dbReference type="ARBA" id="ARBA00022989"/>
    </source>
</evidence>
<dbReference type="OrthoDB" id="3782574at2"/>
<dbReference type="EMBL" id="PTJD01000015">
    <property type="protein sequence ID" value="PPK92289.1"/>
    <property type="molecule type" value="Genomic_DNA"/>
</dbReference>
<feature type="transmembrane region" description="Helical" evidence="8">
    <location>
        <begin position="138"/>
        <end position="154"/>
    </location>
</feature>
<keyword evidence="5 8" id="KW-0812">Transmembrane</keyword>
<evidence type="ECO:0000256" key="5">
    <source>
        <dbReference type="ARBA" id="ARBA00022692"/>
    </source>
</evidence>
<accession>A0A2S6IDL4</accession>
<evidence type="ECO:0000313" key="9">
    <source>
        <dbReference type="EMBL" id="PPK92289.1"/>
    </source>
</evidence>
<feature type="transmembrane region" description="Helical" evidence="8">
    <location>
        <begin position="239"/>
        <end position="257"/>
    </location>
</feature>
<dbReference type="AlphaFoldDB" id="A0A2S6IDL4"/>
<evidence type="ECO:0000256" key="7">
    <source>
        <dbReference type="ARBA" id="ARBA00023136"/>
    </source>
</evidence>
<comment type="similarity">
    <text evidence="2 8">Belongs to the 4-toluene sulfonate uptake permease (TSUP) (TC 2.A.102) family.</text>
</comment>
<keyword evidence="3" id="KW-0813">Transport</keyword>
<dbReference type="GO" id="GO:0005886">
    <property type="term" value="C:plasma membrane"/>
    <property type="evidence" value="ECO:0007669"/>
    <property type="project" value="UniProtKB-SubCell"/>
</dbReference>
<keyword evidence="10" id="KW-1185">Reference proteome</keyword>
<proteinExistence type="inferred from homology"/>